<feature type="domain" description="DBF4-type" evidence="6">
    <location>
        <begin position="428"/>
        <end position="477"/>
    </location>
</feature>
<keyword evidence="3" id="KW-0862">Zinc</keyword>
<protein>
    <submittedName>
        <fullName evidence="7">Zinc finger DBF type isoform 2</fullName>
    </submittedName>
</protein>
<proteinExistence type="predicted"/>
<dbReference type="InterPro" id="IPR006572">
    <property type="entry name" value="Znf_DBF"/>
</dbReference>
<evidence type="ECO:0000256" key="2">
    <source>
        <dbReference type="ARBA" id="ARBA00022771"/>
    </source>
</evidence>
<dbReference type="Proteomes" id="UP000311919">
    <property type="component" value="Unassembled WGS sequence"/>
</dbReference>
<organism evidence="7 8">
    <name type="scientific">Schistosoma japonicum</name>
    <name type="common">Blood fluke</name>
    <dbReference type="NCBI Taxonomy" id="6182"/>
    <lineage>
        <taxon>Eukaryota</taxon>
        <taxon>Metazoa</taxon>
        <taxon>Spiralia</taxon>
        <taxon>Lophotrochozoa</taxon>
        <taxon>Platyhelminthes</taxon>
        <taxon>Trematoda</taxon>
        <taxon>Digenea</taxon>
        <taxon>Strigeidida</taxon>
        <taxon>Schistosomatoidea</taxon>
        <taxon>Schistosomatidae</taxon>
        <taxon>Schistosoma</taxon>
    </lineage>
</organism>
<dbReference type="GO" id="GO:1901987">
    <property type="term" value="P:regulation of cell cycle phase transition"/>
    <property type="evidence" value="ECO:0007669"/>
    <property type="project" value="TreeGrafter"/>
</dbReference>
<dbReference type="STRING" id="6182.A0A4Z2D459"/>
<evidence type="ECO:0000313" key="7">
    <source>
        <dbReference type="EMBL" id="TNN11265.1"/>
    </source>
</evidence>
<dbReference type="GO" id="GO:0003676">
    <property type="term" value="F:nucleic acid binding"/>
    <property type="evidence" value="ECO:0007669"/>
    <property type="project" value="InterPro"/>
</dbReference>
<comment type="caution">
    <text evidence="7">The sequence shown here is derived from an EMBL/GenBank/DDBJ whole genome shotgun (WGS) entry which is preliminary data.</text>
</comment>
<dbReference type="PROSITE" id="PS51265">
    <property type="entry name" value="ZF_DBF4"/>
    <property type="match status" value="1"/>
</dbReference>
<dbReference type="PANTHER" id="PTHR15375">
    <property type="entry name" value="ACTIVATOR OF S-PHASE KINASE-RELATED"/>
    <property type="match status" value="1"/>
</dbReference>
<evidence type="ECO:0000256" key="4">
    <source>
        <dbReference type="PROSITE-ProRule" id="PRU00600"/>
    </source>
</evidence>
<feature type="region of interest" description="Disordered" evidence="5">
    <location>
        <begin position="369"/>
        <end position="396"/>
    </location>
</feature>
<evidence type="ECO:0000313" key="8">
    <source>
        <dbReference type="Proteomes" id="UP000311919"/>
    </source>
</evidence>
<sequence>MSDCKRDCVRILPNNQSTELPHLKLDSSQIDDSINTEKISKAFSPPKNRLTPLFGKKLFMHCESGTARDKQMEHVLKKLKGEIVEFFSRDVDYVITNRTSSRLTPPIVDESHGTPSKQSTLLNNQLSSVSQAPNNLKVPVLTGSKPTNSPVTRGRAMLLAARKIATEDSNNTPSSPTASTILNQVQTSNDSSITSTQSSQLSSMSGILGCSQRMNLNNDLLFKARQLGIKILTTDTVTKWIKNLPSDVQSYIQSVHQADHDDHFVQLTSDPERDRIHEVRHLVTPCIKVIDVKSHYRPIYMDKTDYLPDLWNLANRYKSKSKSLLDTTVQDTPSSPIPMTTNTATITTTAVAPCSGSVPGASAGFTLQNPSHHIPGTGTQSVLTRKDSRNKRNHRLQKQNTSLRRTASLAAKGTESNLKAASTTAAVNDEPSGYCECCSINFKSLFEHLHCTDHQQFANNSENYRLLDDVLNKLPTLKEFLARNTLNTSQPSSYLNPIAVSPCDLQHKTDYPLEISKYEVLEKENLPPAQIETNVDVVEPVIVSQKSNPTLTICENTCKVMNVPPVLNFSDPSASLANQFTEGGSDIFSNTELNICRLSSATVVHNGSGQISKLDQEEAAFLYLL</sequence>
<dbReference type="EMBL" id="SKCS01000305">
    <property type="protein sequence ID" value="TNN11265.1"/>
    <property type="molecule type" value="Genomic_DNA"/>
</dbReference>
<dbReference type="GO" id="GO:0043539">
    <property type="term" value="F:protein serine/threonine kinase activator activity"/>
    <property type="evidence" value="ECO:0007669"/>
    <property type="project" value="TreeGrafter"/>
</dbReference>
<dbReference type="OrthoDB" id="21380at2759"/>
<dbReference type="GO" id="GO:0010571">
    <property type="term" value="P:positive regulation of nuclear cell cycle DNA replication"/>
    <property type="evidence" value="ECO:0007669"/>
    <property type="project" value="TreeGrafter"/>
</dbReference>
<dbReference type="AlphaFoldDB" id="A0A4Z2D459"/>
<dbReference type="SMART" id="SM00586">
    <property type="entry name" value="ZnF_DBF"/>
    <property type="match status" value="1"/>
</dbReference>
<dbReference type="PANTHER" id="PTHR15375:SF26">
    <property type="entry name" value="PROTEIN CHIFFON"/>
    <property type="match status" value="1"/>
</dbReference>
<gene>
    <name evidence="7" type="ORF">EWB00_004738</name>
</gene>
<feature type="compositionally biased region" description="Polar residues" evidence="5">
    <location>
        <begin position="369"/>
        <end position="383"/>
    </location>
</feature>
<keyword evidence="1" id="KW-0479">Metal-binding</keyword>
<evidence type="ECO:0000256" key="3">
    <source>
        <dbReference type="ARBA" id="ARBA00022833"/>
    </source>
</evidence>
<reference evidence="7 8" key="1">
    <citation type="submission" date="2019-03" db="EMBL/GenBank/DDBJ databases">
        <title>An improved genome assembly of the fluke Schistosoma japonicum.</title>
        <authorList>
            <person name="Hu W."/>
            <person name="Luo F."/>
            <person name="Yin M."/>
            <person name="Mo X."/>
            <person name="Sun C."/>
            <person name="Wu Q."/>
            <person name="Zhu B."/>
            <person name="Xiang M."/>
            <person name="Wang J."/>
            <person name="Wang Y."/>
            <person name="Zhang T."/>
            <person name="Xu B."/>
            <person name="Zheng H."/>
            <person name="Feng Z."/>
        </authorList>
    </citation>
    <scope>NUCLEOTIDE SEQUENCE [LARGE SCALE GENOMIC DNA]</scope>
    <source>
        <strain evidence="7">HuSjv2</strain>
        <tissue evidence="7">Worms</tissue>
    </source>
</reference>
<dbReference type="FunFam" id="6.10.250.3410:FF:000001">
    <property type="entry name" value="Protein DBF4 homolog A"/>
    <property type="match status" value="1"/>
</dbReference>
<dbReference type="InterPro" id="IPR051590">
    <property type="entry name" value="Replication_Regulatory_Kinase"/>
</dbReference>
<dbReference type="Pfam" id="PF07535">
    <property type="entry name" value="zf-DBF"/>
    <property type="match status" value="1"/>
</dbReference>
<keyword evidence="2 4" id="KW-0863">Zinc-finger</keyword>
<keyword evidence="8" id="KW-1185">Reference proteome</keyword>
<name>A0A4Z2D459_SCHJA</name>
<evidence type="ECO:0000256" key="1">
    <source>
        <dbReference type="ARBA" id="ARBA00022723"/>
    </source>
</evidence>
<dbReference type="GO" id="GO:0031431">
    <property type="term" value="C:Dbf4-dependent protein kinase complex"/>
    <property type="evidence" value="ECO:0007669"/>
    <property type="project" value="TreeGrafter"/>
</dbReference>
<dbReference type="InterPro" id="IPR038545">
    <property type="entry name" value="Znf_DBF_sf"/>
</dbReference>
<evidence type="ECO:0000256" key="5">
    <source>
        <dbReference type="SAM" id="MobiDB-lite"/>
    </source>
</evidence>
<accession>A0A4Z2D459</accession>
<dbReference type="Gene3D" id="6.10.250.3410">
    <property type="entry name" value="DBF zinc finger"/>
    <property type="match status" value="1"/>
</dbReference>
<dbReference type="GO" id="GO:0008270">
    <property type="term" value="F:zinc ion binding"/>
    <property type="evidence" value="ECO:0007669"/>
    <property type="project" value="UniProtKB-KW"/>
</dbReference>
<evidence type="ECO:0000259" key="6">
    <source>
        <dbReference type="PROSITE" id="PS51265"/>
    </source>
</evidence>